<dbReference type="EMBL" id="CM029039">
    <property type="protein sequence ID" value="KAG2646029.1"/>
    <property type="molecule type" value="Genomic_DNA"/>
</dbReference>
<feature type="domain" description="DUF6598" evidence="2">
    <location>
        <begin position="78"/>
        <end position="318"/>
    </location>
</feature>
<accession>A0A8T0WS67</accession>
<feature type="compositionally biased region" description="Basic and acidic residues" evidence="1">
    <location>
        <begin position="14"/>
        <end position="26"/>
    </location>
</feature>
<evidence type="ECO:0000313" key="4">
    <source>
        <dbReference type="Proteomes" id="UP000823388"/>
    </source>
</evidence>
<protein>
    <recommendedName>
        <fullName evidence="2">DUF6598 domain-containing protein</fullName>
    </recommendedName>
</protein>
<dbReference type="InterPro" id="IPR046533">
    <property type="entry name" value="DUF6598"/>
</dbReference>
<proteinExistence type="predicted"/>
<feature type="non-terminal residue" evidence="3">
    <location>
        <position position="1"/>
    </location>
</feature>
<evidence type="ECO:0000313" key="3">
    <source>
        <dbReference type="EMBL" id="KAG2646029.1"/>
    </source>
</evidence>
<dbReference type="PANTHER" id="PTHR33065">
    <property type="entry name" value="OS07G0486400 PROTEIN"/>
    <property type="match status" value="1"/>
</dbReference>
<dbReference type="Proteomes" id="UP000823388">
    <property type="component" value="Chromosome 2K"/>
</dbReference>
<evidence type="ECO:0000256" key="1">
    <source>
        <dbReference type="SAM" id="MobiDB-lite"/>
    </source>
</evidence>
<gene>
    <name evidence="3" type="ORF">PVAP13_2KG475205</name>
</gene>
<feature type="non-terminal residue" evidence="3">
    <location>
        <position position="325"/>
    </location>
</feature>
<comment type="caution">
    <text evidence="3">The sequence shown here is derived from an EMBL/GenBank/DDBJ whole genome shotgun (WGS) entry which is preliminary data.</text>
</comment>
<dbReference type="Pfam" id="PF20241">
    <property type="entry name" value="DUF6598"/>
    <property type="match status" value="1"/>
</dbReference>
<keyword evidence="4" id="KW-1185">Reference proteome</keyword>
<dbReference type="PANTHER" id="PTHR33065:SF177">
    <property type="entry name" value="OS08G0141000 PROTEIN"/>
    <property type="match status" value="1"/>
</dbReference>
<reference evidence="3" key="1">
    <citation type="submission" date="2020-05" db="EMBL/GenBank/DDBJ databases">
        <title>WGS assembly of Panicum virgatum.</title>
        <authorList>
            <person name="Lovell J.T."/>
            <person name="Jenkins J."/>
            <person name="Shu S."/>
            <person name="Juenger T.E."/>
            <person name="Schmutz J."/>
        </authorList>
    </citation>
    <scope>NUCLEOTIDE SEQUENCE</scope>
    <source>
        <strain evidence="3">AP13</strain>
    </source>
</reference>
<evidence type="ECO:0000259" key="2">
    <source>
        <dbReference type="Pfam" id="PF20241"/>
    </source>
</evidence>
<name>A0A8T0WS67_PANVG</name>
<feature type="region of interest" description="Disordered" evidence="1">
    <location>
        <begin position="1"/>
        <end position="26"/>
    </location>
</feature>
<dbReference type="AlphaFoldDB" id="A0A8T0WS67"/>
<sequence length="325" mass="36985">ERLAAEAFAGWQRRKAEDEKADQERGSDLYALQAAEFRDDWIATRSRNYGSFEDITKIPPMRFTDKPAPRHIAYPCDTLQIFSARVAEIRGDLHWPLRVFGMVALRDPVDYNRNVIFHRTRDNCTMLHVQDSFLELTGPTRAVTWPDTVTIEAVLKVKGTVESEDRDLSFLAVPIMRQATLHSYLLNRDYTSMLSTLEFTLGHIVFSTEATISVRVIDGSWRDEFHALFAASTTSIYHKKIVLLYSKDEKIVLTDDGNIKLSPSVASVEIEGKLKVSVRAWAASDNNVVEDEFDFTPKEYDRSYGILDVGFCKMEVTVAWSLISS</sequence>
<organism evidence="3 4">
    <name type="scientific">Panicum virgatum</name>
    <name type="common">Blackwell switchgrass</name>
    <dbReference type="NCBI Taxonomy" id="38727"/>
    <lineage>
        <taxon>Eukaryota</taxon>
        <taxon>Viridiplantae</taxon>
        <taxon>Streptophyta</taxon>
        <taxon>Embryophyta</taxon>
        <taxon>Tracheophyta</taxon>
        <taxon>Spermatophyta</taxon>
        <taxon>Magnoliopsida</taxon>
        <taxon>Liliopsida</taxon>
        <taxon>Poales</taxon>
        <taxon>Poaceae</taxon>
        <taxon>PACMAD clade</taxon>
        <taxon>Panicoideae</taxon>
        <taxon>Panicodae</taxon>
        <taxon>Paniceae</taxon>
        <taxon>Panicinae</taxon>
        <taxon>Panicum</taxon>
        <taxon>Panicum sect. Hiantes</taxon>
    </lineage>
</organism>